<dbReference type="AlphaFoldDB" id="A0A7X2ITC6"/>
<dbReference type="InterPro" id="IPR025979">
    <property type="entry name" value="ChrR-like_cupin_dom"/>
</dbReference>
<dbReference type="SUPFAM" id="SSF51182">
    <property type="entry name" value="RmlC-like cupins"/>
    <property type="match status" value="1"/>
</dbReference>
<dbReference type="Proteomes" id="UP000446768">
    <property type="component" value="Unassembled WGS sequence"/>
</dbReference>
<accession>A0A7X2ITC6</accession>
<comment type="caution">
    <text evidence="2">The sequence shown here is derived from an EMBL/GenBank/DDBJ whole genome shotgun (WGS) entry which is preliminary data.</text>
</comment>
<dbReference type="RefSeq" id="WP_154380435.1">
    <property type="nucleotide sequence ID" value="NZ_WKJJ01000022.1"/>
</dbReference>
<evidence type="ECO:0000259" key="1">
    <source>
        <dbReference type="Pfam" id="PF12973"/>
    </source>
</evidence>
<gene>
    <name evidence="2" type="ORF">GJ700_28525</name>
</gene>
<feature type="domain" description="ChrR-like cupin" evidence="1">
    <location>
        <begin position="3"/>
        <end position="111"/>
    </location>
</feature>
<dbReference type="EMBL" id="WKJJ01000022">
    <property type="protein sequence ID" value="MRV75669.1"/>
    <property type="molecule type" value="Genomic_DNA"/>
</dbReference>
<name>A0A7X2ITC6_9BURK</name>
<organism evidence="2 3">
    <name type="scientific">Pseudoduganella rivuli</name>
    <dbReference type="NCBI Taxonomy" id="2666085"/>
    <lineage>
        <taxon>Bacteria</taxon>
        <taxon>Pseudomonadati</taxon>
        <taxon>Pseudomonadota</taxon>
        <taxon>Betaproteobacteria</taxon>
        <taxon>Burkholderiales</taxon>
        <taxon>Oxalobacteraceae</taxon>
        <taxon>Telluria group</taxon>
        <taxon>Pseudoduganella</taxon>
    </lineage>
</organism>
<protein>
    <submittedName>
        <fullName evidence="2">Cupin</fullName>
    </submittedName>
</protein>
<evidence type="ECO:0000313" key="2">
    <source>
        <dbReference type="EMBL" id="MRV75669.1"/>
    </source>
</evidence>
<sequence>MEIIHRIEQAEWHRPAGFDPGIDQFIVADTLDQERKTGMRTRFVRFAPGAATKVPFIHDYDEEVYLVEGDQNLLDKNLLQEIKQYQQGAYFVRPAGTYHGPFSSTDGCLLLEIHSYPA</sequence>
<dbReference type="Gene3D" id="2.60.120.10">
    <property type="entry name" value="Jelly Rolls"/>
    <property type="match status" value="1"/>
</dbReference>
<dbReference type="Pfam" id="PF12973">
    <property type="entry name" value="Cupin_7"/>
    <property type="match status" value="1"/>
</dbReference>
<dbReference type="InterPro" id="IPR011051">
    <property type="entry name" value="RmlC_Cupin_sf"/>
</dbReference>
<reference evidence="2 3" key="1">
    <citation type="submission" date="2019-11" db="EMBL/GenBank/DDBJ databases">
        <title>Novel species isolated from a subtropical stream in China.</title>
        <authorList>
            <person name="Lu H."/>
        </authorList>
    </citation>
    <scope>NUCLEOTIDE SEQUENCE [LARGE SCALE GENOMIC DNA]</scope>
    <source>
        <strain evidence="2 3">FT92W</strain>
    </source>
</reference>
<dbReference type="InterPro" id="IPR014710">
    <property type="entry name" value="RmlC-like_jellyroll"/>
</dbReference>
<evidence type="ECO:0000313" key="3">
    <source>
        <dbReference type="Proteomes" id="UP000446768"/>
    </source>
</evidence>
<proteinExistence type="predicted"/>
<keyword evidence="3" id="KW-1185">Reference proteome</keyword>